<dbReference type="PANTHER" id="PTHR43133">
    <property type="entry name" value="RNA POLYMERASE ECF-TYPE SIGMA FACTO"/>
    <property type="match status" value="1"/>
</dbReference>
<dbReference type="InterPro" id="IPR014284">
    <property type="entry name" value="RNA_pol_sigma-70_dom"/>
</dbReference>
<dbReference type="RefSeq" id="WP_007657732.1">
    <property type="nucleotide sequence ID" value="NZ_JH976475.1"/>
</dbReference>
<dbReference type="Pfam" id="PF04542">
    <property type="entry name" value="Sigma70_r2"/>
    <property type="match status" value="1"/>
</dbReference>
<dbReference type="PANTHER" id="PTHR43133:SF45">
    <property type="entry name" value="RNA POLYMERASE ECF-TYPE SIGMA FACTOR"/>
    <property type="match status" value="1"/>
</dbReference>
<dbReference type="EMBL" id="AGZO01000031">
    <property type="protein sequence ID" value="EKN09297.1"/>
    <property type="molecule type" value="Genomic_DNA"/>
</dbReference>
<dbReference type="Pfam" id="PF08281">
    <property type="entry name" value="Sigma70_r4_2"/>
    <property type="match status" value="1"/>
</dbReference>
<dbReference type="PATRIC" id="fig|999418.3.peg.4401"/>
<dbReference type="Proteomes" id="UP000006330">
    <property type="component" value="Unassembled WGS sequence"/>
</dbReference>
<dbReference type="GO" id="GO:0003677">
    <property type="term" value="F:DNA binding"/>
    <property type="evidence" value="ECO:0007669"/>
    <property type="project" value="InterPro"/>
</dbReference>
<comment type="similarity">
    <text evidence="1">Belongs to the sigma-70 factor family. ECF subfamily.</text>
</comment>
<dbReference type="SUPFAM" id="SSF88946">
    <property type="entry name" value="Sigma2 domain of RNA polymerase sigma factors"/>
    <property type="match status" value="1"/>
</dbReference>
<evidence type="ECO:0000259" key="5">
    <source>
        <dbReference type="Pfam" id="PF04542"/>
    </source>
</evidence>
<protein>
    <submittedName>
        <fullName evidence="7">Sigma-70 family RNA polymerase sigma factor</fullName>
    </submittedName>
</protein>
<proteinExistence type="inferred from homology"/>
<dbReference type="Gene3D" id="1.10.10.10">
    <property type="entry name" value="Winged helix-like DNA-binding domain superfamily/Winged helix DNA-binding domain"/>
    <property type="match status" value="1"/>
</dbReference>
<keyword evidence="3" id="KW-0731">Sigma factor</keyword>
<sequence>MKEGKENEQAFLTLIQENRRLIYKVCYLYAIDEEHLKDLHQEVLINLWQGFKSFKGEAKISSWIYRVALNTCISFYRKHSKITGTMPLESLFELTSDDEEKPAHLREMYQLIGRLNRLEKAIILLWLDEKSYEEIAEITGLSRNNIATKLKRIKEKLNVLANQ</sequence>
<comment type="caution">
    <text evidence="7">The sequence shown here is derived from an EMBL/GenBank/DDBJ whole genome shotgun (WGS) entry which is preliminary data.</text>
</comment>
<evidence type="ECO:0000256" key="4">
    <source>
        <dbReference type="ARBA" id="ARBA00023163"/>
    </source>
</evidence>
<dbReference type="SUPFAM" id="SSF88659">
    <property type="entry name" value="Sigma3 and sigma4 domains of RNA polymerase sigma factors"/>
    <property type="match status" value="1"/>
</dbReference>
<keyword evidence="4" id="KW-0804">Transcription</keyword>
<dbReference type="InterPro" id="IPR013325">
    <property type="entry name" value="RNA_pol_sigma_r2"/>
</dbReference>
<evidence type="ECO:0000313" key="7">
    <source>
        <dbReference type="EMBL" id="EKN09297.1"/>
    </source>
</evidence>
<feature type="domain" description="RNA polymerase sigma-70 region 2" evidence="5">
    <location>
        <begin position="14"/>
        <end position="81"/>
    </location>
</feature>
<dbReference type="InterPro" id="IPR007627">
    <property type="entry name" value="RNA_pol_sigma70_r2"/>
</dbReference>
<dbReference type="InterPro" id="IPR013324">
    <property type="entry name" value="RNA_pol_sigma_r3/r4-like"/>
</dbReference>
<dbReference type="HOGENOM" id="CLU_047691_3_3_10"/>
<dbReference type="InterPro" id="IPR039425">
    <property type="entry name" value="RNA_pol_sigma-70-like"/>
</dbReference>
<keyword evidence="2" id="KW-0805">Transcription regulation</keyword>
<feature type="domain" description="RNA polymerase sigma factor 70 region 4 type 2" evidence="6">
    <location>
        <begin position="106"/>
        <end position="157"/>
    </location>
</feature>
<evidence type="ECO:0000256" key="1">
    <source>
        <dbReference type="ARBA" id="ARBA00010641"/>
    </source>
</evidence>
<name>K5Y7X7_9BACT</name>
<dbReference type="NCBIfam" id="TIGR02937">
    <property type="entry name" value="sigma70-ECF"/>
    <property type="match status" value="1"/>
</dbReference>
<accession>K5Y7X7</accession>
<dbReference type="GO" id="GO:0006352">
    <property type="term" value="P:DNA-templated transcription initiation"/>
    <property type="evidence" value="ECO:0007669"/>
    <property type="project" value="InterPro"/>
</dbReference>
<dbReference type="AlphaFoldDB" id="K5Y7X7"/>
<reference evidence="7 8" key="1">
    <citation type="submission" date="2012-02" db="EMBL/GenBank/DDBJ databases">
        <title>The Genome Sequence of Parabacteroides goldsteinii CL02T12C30.</title>
        <authorList>
            <consortium name="The Broad Institute Genome Sequencing Platform"/>
            <person name="Earl A."/>
            <person name="Ward D."/>
            <person name="Feldgarden M."/>
            <person name="Gevers D."/>
            <person name="Zitomersky N.L."/>
            <person name="Coyne M.J."/>
            <person name="Comstock L.E."/>
            <person name="Young S.K."/>
            <person name="Zeng Q."/>
            <person name="Gargeya S."/>
            <person name="Fitzgerald M."/>
            <person name="Haas B."/>
            <person name="Abouelleil A."/>
            <person name="Alvarado L."/>
            <person name="Arachchi H.M."/>
            <person name="Berlin A."/>
            <person name="Chapman S.B."/>
            <person name="Gearin G."/>
            <person name="Goldberg J."/>
            <person name="Griggs A."/>
            <person name="Gujja S."/>
            <person name="Hansen M."/>
            <person name="Heiman D."/>
            <person name="Howarth C."/>
            <person name="Larimer J."/>
            <person name="Lui A."/>
            <person name="MacDonald P.J.P."/>
            <person name="McCowen C."/>
            <person name="Montmayeur A."/>
            <person name="Murphy C."/>
            <person name="Neiman D."/>
            <person name="Pearson M."/>
            <person name="Priest M."/>
            <person name="Roberts A."/>
            <person name="Saif S."/>
            <person name="Shea T."/>
            <person name="Sisk P."/>
            <person name="Stolte C."/>
            <person name="Sykes S."/>
            <person name="Wortman J."/>
            <person name="Nusbaum C."/>
            <person name="Birren B."/>
        </authorList>
    </citation>
    <scope>NUCLEOTIDE SEQUENCE [LARGE SCALE GENOMIC DNA]</scope>
    <source>
        <strain evidence="7 8">CL02T12C30</strain>
    </source>
</reference>
<evidence type="ECO:0000259" key="6">
    <source>
        <dbReference type="Pfam" id="PF08281"/>
    </source>
</evidence>
<evidence type="ECO:0000256" key="2">
    <source>
        <dbReference type="ARBA" id="ARBA00023015"/>
    </source>
</evidence>
<dbReference type="OrthoDB" id="9780326at2"/>
<dbReference type="InterPro" id="IPR013249">
    <property type="entry name" value="RNA_pol_sigma70_r4_t2"/>
</dbReference>
<organism evidence="7 8">
    <name type="scientific">Parabacteroides goldsteinii CL02T12C30</name>
    <dbReference type="NCBI Taxonomy" id="999418"/>
    <lineage>
        <taxon>Bacteria</taxon>
        <taxon>Pseudomonadati</taxon>
        <taxon>Bacteroidota</taxon>
        <taxon>Bacteroidia</taxon>
        <taxon>Bacteroidales</taxon>
        <taxon>Tannerellaceae</taxon>
        <taxon>Parabacteroides</taxon>
    </lineage>
</organism>
<dbReference type="InterPro" id="IPR036388">
    <property type="entry name" value="WH-like_DNA-bd_sf"/>
</dbReference>
<gene>
    <name evidence="7" type="ORF">HMPREF1076_04326</name>
</gene>
<evidence type="ECO:0000256" key="3">
    <source>
        <dbReference type="ARBA" id="ARBA00023082"/>
    </source>
</evidence>
<dbReference type="GO" id="GO:0016987">
    <property type="term" value="F:sigma factor activity"/>
    <property type="evidence" value="ECO:0007669"/>
    <property type="project" value="UniProtKB-KW"/>
</dbReference>
<dbReference type="Gene3D" id="1.10.1740.10">
    <property type="match status" value="1"/>
</dbReference>
<evidence type="ECO:0000313" key="8">
    <source>
        <dbReference type="Proteomes" id="UP000006330"/>
    </source>
</evidence>